<feature type="region of interest" description="Disordered" evidence="1">
    <location>
        <begin position="74"/>
        <end position="99"/>
    </location>
</feature>
<dbReference type="PANTHER" id="PTHR36385">
    <property type="entry name" value="OS07G0562900 PROTEIN"/>
    <property type="match status" value="1"/>
</dbReference>
<name>A0AAN7QUA2_TRANT</name>
<dbReference type="Proteomes" id="UP001346149">
    <property type="component" value="Unassembled WGS sequence"/>
</dbReference>
<feature type="compositionally biased region" description="Basic residues" evidence="1">
    <location>
        <begin position="48"/>
        <end position="61"/>
    </location>
</feature>
<evidence type="ECO:0000256" key="1">
    <source>
        <dbReference type="SAM" id="MobiDB-lite"/>
    </source>
</evidence>
<feature type="compositionally biased region" description="Polar residues" evidence="1">
    <location>
        <begin position="89"/>
        <end position="99"/>
    </location>
</feature>
<organism evidence="2 3">
    <name type="scientific">Trapa natans</name>
    <name type="common">Water chestnut</name>
    <dbReference type="NCBI Taxonomy" id="22666"/>
    <lineage>
        <taxon>Eukaryota</taxon>
        <taxon>Viridiplantae</taxon>
        <taxon>Streptophyta</taxon>
        <taxon>Embryophyta</taxon>
        <taxon>Tracheophyta</taxon>
        <taxon>Spermatophyta</taxon>
        <taxon>Magnoliopsida</taxon>
        <taxon>eudicotyledons</taxon>
        <taxon>Gunneridae</taxon>
        <taxon>Pentapetalae</taxon>
        <taxon>rosids</taxon>
        <taxon>malvids</taxon>
        <taxon>Myrtales</taxon>
        <taxon>Lythraceae</taxon>
        <taxon>Trapa</taxon>
    </lineage>
</organism>
<protein>
    <submittedName>
        <fullName evidence="2">Uncharacterized protein</fullName>
    </submittedName>
</protein>
<accession>A0AAN7QUA2</accession>
<gene>
    <name evidence="2" type="ORF">SAY86_006465</name>
</gene>
<dbReference type="AlphaFoldDB" id="A0AAN7QUA2"/>
<proteinExistence type="predicted"/>
<feature type="region of interest" description="Disordered" evidence="1">
    <location>
        <begin position="1"/>
        <end position="61"/>
    </location>
</feature>
<keyword evidence="3" id="KW-1185">Reference proteome</keyword>
<dbReference type="PANTHER" id="PTHR36385:SF1">
    <property type="entry name" value="OS07G0562900 PROTEIN"/>
    <property type="match status" value="1"/>
</dbReference>
<reference evidence="2 3" key="1">
    <citation type="journal article" date="2023" name="Hortic Res">
        <title>Pangenome of water caltrop reveals structural variations and asymmetric subgenome divergence after allopolyploidization.</title>
        <authorList>
            <person name="Zhang X."/>
            <person name="Chen Y."/>
            <person name="Wang L."/>
            <person name="Yuan Y."/>
            <person name="Fang M."/>
            <person name="Shi L."/>
            <person name="Lu R."/>
            <person name="Comes H.P."/>
            <person name="Ma Y."/>
            <person name="Chen Y."/>
            <person name="Huang G."/>
            <person name="Zhou Y."/>
            <person name="Zheng Z."/>
            <person name="Qiu Y."/>
        </authorList>
    </citation>
    <scope>NUCLEOTIDE SEQUENCE [LARGE SCALE GENOMIC DNA]</scope>
    <source>
        <strain evidence="2">F231</strain>
    </source>
</reference>
<sequence length="99" mass="10925">MAKNRSKKKRTGVDTMDLSEPTVSCDVQAMDTSETGVKIPAGGSLNSKVKKGRQMKRTKNVRKMKALAKAISQNEKMATKVSKNESKTMRTQSAKTLYD</sequence>
<comment type="caution">
    <text evidence="2">The sequence shown here is derived from an EMBL/GenBank/DDBJ whole genome shotgun (WGS) entry which is preliminary data.</text>
</comment>
<evidence type="ECO:0000313" key="2">
    <source>
        <dbReference type="EMBL" id="KAK4778937.1"/>
    </source>
</evidence>
<feature type="compositionally biased region" description="Basic residues" evidence="1">
    <location>
        <begin position="1"/>
        <end position="10"/>
    </location>
</feature>
<evidence type="ECO:0000313" key="3">
    <source>
        <dbReference type="Proteomes" id="UP001346149"/>
    </source>
</evidence>
<dbReference type="EMBL" id="JAXQNO010000017">
    <property type="protein sequence ID" value="KAK4778937.1"/>
    <property type="molecule type" value="Genomic_DNA"/>
</dbReference>